<dbReference type="InterPro" id="IPR008532">
    <property type="entry name" value="NFACT_RNA-bd"/>
</dbReference>
<feature type="compositionally biased region" description="Polar residues" evidence="2">
    <location>
        <begin position="511"/>
        <end position="529"/>
    </location>
</feature>
<evidence type="ECO:0000313" key="4">
    <source>
        <dbReference type="EMBL" id="KAG7374083.1"/>
    </source>
</evidence>
<dbReference type="PANTHER" id="PTHR13049:SF2">
    <property type="entry name" value="COILED-COIL DOMAIN-CONTAINING PROTEIN 25"/>
    <property type="match status" value="1"/>
</dbReference>
<dbReference type="PROSITE" id="PS50908">
    <property type="entry name" value="RWD"/>
    <property type="match status" value="1"/>
</dbReference>
<feature type="region of interest" description="Disordered" evidence="2">
    <location>
        <begin position="252"/>
        <end position="276"/>
    </location>
</feature>
<proteinExistence type="inferred from homology"/>
<protein>
    <recommendedName>
        <fullName evidence="3">RWD domain-containing protein</fullName>
    </recommendedName>
</protein>
<dbReference type="EMBL" id="JAGRRH010000001">
    <property type="protein sequence ID" value="KAG7374083.1"/>
    <property type="molecule type" value="Genomic_DNA"/>
</dbReference>
<dbReference type="AlphaFoldDB" id="A0A9K3Q7V6"/>
<dbReference type="PANTHER" id="PTHR13049">
    <property type="entry name" value="DUF814-RELATED"/>
    <property type="match status" value="1"/>
</dbReference>
<evidence type="ECO:0000256" key="2">
    <source>
        <dbReference type="SAM" id="MobiDB-lite"/>
    </source>
</evidence>
<evidence type="ECO:0000259" key="3">
    <source>
        <dbReference type="PROSITE" id="PS50908"/>
    </source>
</evidence>
<keyword evidence="5" id="KW-1185">Reference proteome</keyword>
<accession>A0A9K3Q7V6</accession>
<dbReference type="InterPro" id="IPR039730">
    <property type="entry name" value="Jlp2/Ccd25"/>
</dbReference>
<name>A0A9K3Q7V6_9STRA</name>
<feature type="region of interest" description="Disordered" evidence="2">
    <location>
        <begin position="505"/>
        <end position="575"/>
    </location>
</feature>
<dbReference type="Proteomes" id="UP000693970">
    <property type="component" value="Unassembled WGS sequence"/>
</dbReference>
<comment type="similarity">
    <text evidence="1">Belongs to the CCDC25 family.</text>
</comment>
<reference evidence="4" key="2">
    <citation type="submission" date="2021-04" db="EMBL/GenBank/DDBJ databases">
        <authorList>
            <person name="Podell S."/>
        </authorList>
    </citation>
    <scope>NUCLEOTIDE SEQUENCE</scope>
    <source>
        <strain evidence="4">Hildebrandi</strain>
    </source>
</reference>
<dbReference type="Pfam" id="PF05773">
    <property type="entry name" value="RWD"/>
    <property type="match status" value="1"/>
</dbReference>
<dbReference type="OrthoDB" id="200398at2759"/>
<gene>
    <name evidence="4" type="ORF">IV203_013178</name>
</gene>
<evidence type="ECO:0000256" key="1">
    <source>
        <dbReference type="ARBA" id="ARBA00008998"/>
    </source>
</evidence>
<feature type="compositionally biased region" description="Polar residues" evidence="2">
    <location>
        <begin position="256"/>
        <end position="267"/>
    </location>
</feature>
<comment type="caution">
    <text evidence="4">The sequence shown here is derived from an EMBL/GenBank/DDBJ whole genome shotgun (WGS) entry which is preliminary data.</text>
</comment>
<dbReference type="Pfam" id="PF05670">
    <property type="entry name" value="NFACT-R_1"/>
    <property type="match status" value="1"/>
</dbReference>
<organism evidence="4 5">
    <name type="scientific">Nitzschia inconspicua</name>
    <dbReference type="NCBI Taxonomy" id="303405"/>
    <lineage>
        <taxon>Eukaryota</taxon>
        <taxon>Sar</taxon>
        <taxon>Stramenopiles</taxon>
        <taxon>Ochrophyta</taxon>
        <taxon>Bacillariophyta</taxon>
        <taxon>Bacillariophyceae</taxon>
        <taxon>Bacillariophycidae</taxon>
        <taxon>Bacillariales</taxon>
        <taxon>Bacillariaceae</taxon>
        <taxon>Nitzschia</taxon>
    </lineage>
</organism>
<dbReference type="SMART" id="SM00591">
    <property type="entry name" value="RWD"/>
    <property type="match status" value="1"/>
</dbReference>
<sequence length="591" mass="66494">MVFFYKIRGGPCKGELSHITLRQEDVICYVGRDKYENEALIAHGWPGDIWFHVDSVSSAHVYFRLNYDVAAAHHGNDQIPLTGAIPMDCLPENSVEDMMQIVKHNSIEGSKMASAKIVWTPHSNLKKNFDMEVGQVTYHDTKLCRYGRCHKDRARIKALEKSKSIDHTDIDLYAEKKKNERALIERRKQHKKLLARKGDGDDGLFDPIELDRKLTLYKQTRQGDEQSGIDKGVAALESLALGDPSLMFSPAFSSGDRLQNTTNSNSEGKNDSENTPIWKREYDLNDHDYGDNEMALFLLERGYPGSSVDEVMRQIRTATNVEALRKLWFGLGNYPQAASLRPEINHEELLAARQEEKEVLEAIFGEDVEWIAIDNRESETSPKFILDLSVPITNYVPPERYHHESDPPPELRLEVYASPTNYPFGNEAPVLALVGGGIPQEYLHKMTVQLHKEASMKATEEEPGSPYLFTLITHVGEIWESIVEEERAAVVKANEEARKARLDALREQQAEHQASFAQSGDTSTQSIPIPSSGKFATEHERRAYAASVVAKSRSGRPANDQSNSSNPLLTKDKTYYDSGVSDASLIDDLFS</sequence>
<feature type="compositionally biased region" description="Polar residues" evidence="2">
    <location>
        <begin position="559"/>
        <end position="568"/>
    </location>
</feature>
<reference evidence="4" key="1">
    <citation type="journal article" date="2021" name="Sci. Rep.">
        <title>Diploid genomic architecture of Nitzschia inconspicua, an elite biomass production diatom.</title>
        <authorList>
            <person name="Oliver A."/>
            <person name="Podell S."/>
            <person name="Pinowska A."/>
            <person name="Traller J.C."/>
            <person name="Smith S.R."/>
            <person name="McClure R."/>
            <person name="Beliaev A."/>
            <person name="Bohutskyi P."/>
            <person name="Hill E.A."/>
            <person name="Rabines A."/>
            <person name="Zheng H."/>
            <person name="Allen L.Z."/>
            <person name="Kuo A."/>
            <person name="Grigoriev I.V."/>
            <person name="Allen A.E."/>
            <person name="Hazlebeck D."/>
            <person name="Allen E.E."/>
        </authorList>
    </citation>
    <scope>NUCLEOTIDE SEQUENCE</scope>
    <source>
        <strain evidence="4">Hildebrandi</strain>
    </source>
</reference>
<dbReference type="InterPro" id="IPR006575">
    <property type="entry name" value="RWD_dom"/>
</dbReference>
<feature type="domain" description="RWD" evidence="3">
    <location>
        <begin position="355"/>
        <end position="482"/>
    </location>
</feature>
<evidence type="ECO:0000313" key="5">
    <source>
        <dbReference type="Proteomes" id="UP000693970"/>
    </source>
</evidence>